<accession>A0A7E4WAN3</accession>
<organism evidence="1 2">
    <name type="scientific">Panagrellus redivivus</name>
    <name type="common">Microworm</name>
    <dbReference type="NCBI Taxonomy" id="6233"/>
    <lineage>
        <taxon>Eukaryota</taxon>
        <taxon>Metazoa</taxon>
        <taxon>Ecdysozoa</taxon>
        <taxon>Nematoda</taxon>
        <taxon>Chromadorea</taxon>
        <taxon>Rhabditida</taxon>
        <taxon>Tylenchina</taxon>
        <taxon>Panagrolaimomorpha</taxon>
        <taxon>Panagrolaimoidea</taxon>
        <taxon>Panagrolaimidae</taxon>
        <taxon>Panagrellus</taxon>
    </lineage>
</organism>
<reference evidence="2" key="2">
    <citation type="submission" date="2020-10" db="UniProtKB">
        <authorList>
            <consortium name="WormBaseParasite"/>
        </authorList>
    </citation>
    <scope>IDENTIFICATION</scope>
</reference>
<reference evidence="1" key="1">
    <citation type="journal article" date="2013" name="Genetics">
        <title>The draft genome and transcriptome of Panagrellus redivivus are shaped by the harsh demands of a free-living lifestyle.</title>
        <authorList>
            <person name="Srinivasan J."/>
            <person name="Dillman A.R."/>
            <person name="Macchietto M.G."/>
            <person name="Heikkinen L."/>
            <person name="Lakso M."/>
            <person name="Fracchia K.M."/>
            <person name="Antoshechkin I."/>
            <person name="Mortazavi A."/>
            <person name="Wong G."/>
            <person name="Sternberg P.W."/>
        </authorList>
    </citation>
    <scope>NUCLEOTIDE SEQUENCE [LARGE SCALE GENOMIC DNA]</scope>
    <source>
        <strain evidence="1">MT8872</strain>
    </source>
</reference>
<evidence type="ECO:0000313" key="2">
    <source>
        <dbReference type="WBParaSite" id="Pan_g9684.t1"/>
    </source>
</evidence>
<protein>
    <submittedName>
        <fullName evidence="2">TUG-UBL1 domain-containing protein</fullName>
    </submittedName>
</protein>
<dbReference type="WBParaSite" id="Pan_g9684.t1">
    <property type="protein sequence ID" value="Pan_g9684.t1"/>
    <property type="gene ID" value="Pan_g9684"/>
</dbReference>
<keyword evidence="1" id="KW-1185">Reference proteome</keyword>
<name>A0A7E4WAN3_PANRE</name>
<dbReference type="Proteomes" id="UP000492821">
    <property type="component" value="Unassembled WGS sequence"/>
</dbReference>
<sequence length="96" mass="10501">MKLVLIGPDGSKVTVTCMSLKDSLIHALNNPGFWSKLPPGPIKVTITIIKAQWYVKCDDMAKRAMDIISSSLAISSKLVTTFCSSGSHKWCSCRRS</sequence>
<dbReference type="AlphaFoldDB" id="A0A7E4WAN3"/>
<evidence type="ECO:0000313" key="1">
    <source>
        <dbReference type="Proteomes" id="UP000492821"/>
    </source>
</evidence>
<proteinExistence type="predicted"/>